<proteinExistence type="predicted"/>
<evidence type="ECO:0000313" key="3">
    <source>
        <dbReference type="Proteomes" id="UP000254863"/>
    </source>
</evidence>
<name>A0A7H4PQ97_9ENTR</name>
<evidence type="ECO:0000313" key="2">
    <source>
        <dbReference type="EMBL" id="STW80570.1"/>
    </source>
</evidence>
<protein>
    <submittedName>
        <fullName evidence="2">Phosphotransferase</fullName>
    </submittedName>
</protein>
<dbReference type="InterPro" id="IPR011009">
    <property type="entry name" value="Kinase-like_dom_sf"/>
</dbReference>
<accession>A0A7H4PQ97</accession>
<gene>
    <name evidence="2" type="ORF">NCTC11685_07933</name>
</gene>
<dbReference type="AlphaFoldDB" id="A0A7H4PQ97"/>
<dbReference type="Proteomes" id="UP000254863">
    <property type="component" value="Unassembled WGS sequence"/>
</dbReference>
<dbReference type="SUPFAM" id="SSF56112">
    <property type="entry name" value="Protein kinase-like (PK-like)"/>
    <property type="match status" value="1"/>
</dbReference>
<sequence>MPKDSRRHHEPQTTSNSRAFDRSGEALIVGDVSHCPLPPETLAALGPDSPYVVQVYGSGLTGEVYRLRIGCEEYNLKKRRAVAGVANLNGQLSFLNEVQSRQALQRLKDNPVTAPSFAHIVPTLYADYRLGILLSPWIDGELIHQLTPSLIAQLFTTLEACEEQGLMEWDLCNGNLLVDREEHLWLFDFGYMYPFDPLREFNSNGLADPLFHFVERFETRFFFNWLMTQVPGAEQQLAHYRDLKRLAVESYRRKLAWLRARWAAPQVQAHFQQITARWESALADSAALSQLFFLEAFRSHVLDIEDDLHGQSCTLLTLQRIDWVINQIEHHYRFIADKGGLFYDNEGKSKQVLLSNYAQKRQQAQRYLLNASTAG</sequence>
<dbReference type="EMBL" id="UGMS01000006">
    <property type="protein sequence ID" value="STW80570.1"/>
    <property type="molecule type" value="Genomic_DNA"/>
</dbReference>
<reference evidence="2 3" key="1">
    <citation type="submission" date="2018-06" db="EMBL/GenBank/DDBJ databases">
        <authorList>
            <consortium name="Pathogen Informatics"/>
            <person name="Doyle S."/>
        </authorList>
    </citation>
    <scope>NUCLEOTIDE SEQUENCE [LARGE SCALE GENOMIC DNA]</scope>
    <source>
        <strain evidence="2 3">NCTC11685</strain>
    </source>
</reference>
<comment type="caution">
    <text evidence="2">The sequence shown here is derived from an EMBL/GenBank/DDBJ whole genome shotgun (WGS) entry which is preliminary data.</text>
</comment>
<keyword evidence="2" id="KW-0808">Transferase</keyword>
<evidence type="ECO:0000256" key="1">
    <source>
        <dbReference type="SAM" id="MobiDB-lite"/>
    </source>
</evidence>
<organism evidence="2 3">
    <name type="scientific">Klebsiella michiganensis</name>
    <dbReference type="NCBI Taxonomy" id="1134687"/>
    <lineage>
        <taxon>Bacteria</taxon>
        <taxon>Pseudomonadati</taxon>
        <taxon>Pseudomonadota</taxon>
        <taxon>Gammaproteobacteria</taxon>
        <taxon>Enterobacterales</taxon>
        <taxon>Enterobacteriaceae</taxon>
        <taxon>Klebsiella/Raoultella group</taxon>
        <taxon>Klebsiella</taxon>
    </lineage>
</organism>
<dbReference type="GO" id="GO:0016740">
    <property type="term" value="F:transferase activity"/>
    <property type="evidence" value="ECO:0007669"/>
    <property type="project" value="UniProtKB-KW"/>
</dbReference>
<feature type="region of interest" description="Disordered" evidence="1">
    <location>
        <begin position="1"/>
        <end position="21"/>
    </location>
</feature>